<proteinExistence type="predicted"/>
<dbReference type="InterPro" id="IPR003675">
    <property type="entry name" value="Rce1/LyrA-like_dom"/>
</dbReference>
<evidence type="ECO:0000259" key="2">
    <source>
        <dbReference type="Pfam" id="PF02517"/>
    </source>
</evidence>
<keyword evidence="3" id="KW-0378">Hydrolase</keyword>
<keyword evidence="1" id="KW-1133">Transmembrane helix</keyword>
<comment type="caution">
    <text evidence="3">The sequence shown here is derived from an EMBL/GenBank/DDBJ whole genome shotgun (WGS) entry which is preliminary data.</text>
</comment>
<feature type="transmembrane region" description="Helical" evidence="1">
    <location>
        <begin position="269"/>
        <end position="289"/>
    </location>
</feature>
<feature type="transmembrane region" description="Helical" evidence="1">
    <location>
        <begin position="204"/>
        <end position="224"/>
    </location>
</feature>
<feature type="transmembrane region" description="Helical" evidence="1">
    <location>
        <begin position="63"/>
        <end position="87"/>
    </location>
</feature>
<dbReference type="GO" id="GO:0006508">
    <property type="term" value="P:proteolysis"/>
    <property type="evidence" value="ECO:0007669"/>
    <property type="project" value="UniProtKB-KW"/>
</dbReference>
<evidence type="ECO:0000313" key="4">
    <source>
        <dbReference type="Proteomes" id="UP000023566"/>
    </source>
</evidence>
<feature type="domain" description="CAAX prenyl protease 2/Lysostaphin resistance protein A-like" evidence="2">
    <location>
        <begin position="143"/>
        <end position="242"/>
    </location>
</feature>
<dbReference type="EMBL" id="AOTZ01000001">
    <property type="protein sequence ID" value="EZP79171.1"/>
    <property type="molecule type" value="Genomic_DNA"/>
</dbReference>
<evidence type="ECO:0000313" key="3">
    <source>
        <dbReference type="EMBL" id="EZP79171.1"/>
    </source>
</evidence>
<feature type="transmembrane region" description="Helical" evidence="1">
    <location>
        <begin position="142"/>
        <end position="160"/>
    </location>
</feature>
<feature type="transmembrane region" description="Helical" evidence="1">
    <location>
        <begin position="21"/>
        <end position="43"/>
    </location>
</feature>
<dbReference type="AlphaFoldDB" id="A0ABC9VM18"/>
<keyword evidence="3" id="KW-0645">Protease</keyword>
<dbReference type="Proteomes" id="UP000023566">
    <property type="component" value="Chromosome"/>
</dbReference>
<protein>
    <submittedName>
        <fullName evidence="3">Caax amino protease family protein</fullName>
    </submittedName>
</protein>
<sequence>MKPSFILPELGKNSHIRYFSSFLLISLFTIVIGSVMYIFSILITDSINPKIVDVEELILKDSLVDLFLSHITYVFGILGIWISAKTIHKRSLISFITPYQKINWKRVFFGFIVFFALLSISQIVDLILFPEDYKWNDFDASRFIWLLVAAIFLVPIQTTSEELFFRGFLLQWIGKLVKQPVLLSIIVGFIFGALHFGNPEMSNSAFWAGLDYVFTGFILSYIAIRTNSAEFTIGAHAANNMFLCIFLTYENSAYGNLPSLFALTDVNGMLSTIYSIITYTLFFIIVIHYHKKKMPIKK</sequence>
<reference evidence="3 4" key="1">
    <citation type="journal article" date="2014" name="Appl. Microbiol. Biotechnol.">
        <title>Transformable facultative thermophile Geobacillus stearothermophilus NUB3621 as a host strain for metabolic engineering.</title>
        <authorList>
            <person name="Blanchard K."/>
            <person name="Robic S."/>
            <person name="Matsumura I."/>
        </authorList>
    </citation>
    <scope>NUCLEOTIDE SEQUENCE [LARGE SCALE GENOMIC DNA]</scope>
    <source>
        <strain evidence="3 4">NUB3621</strain>
    </source>
</reference>
<feature type="transmembrane region" description="Helical" evidence="1">
    <location>
        <begin position="107"/>
        <end position="130"/>
    </location>
</feature>
<dbReference type="RefSeq" id="WP_043903368.1">
    <property type="nucleotide sequence ID" value="NZ_CM002692.1"/>
</dbReference>
<organism evidence="3 4">
    <name type="scientific">Parageobacillus genomosp. 1</name>
    <dbReference type="NCBI Taxonomy" id="1295642"/>
    <lineage>
        <taxon>Bacteria</taxon>
        <taxon>Bacillati</taxon>
        <taxon>Bacillota</taxon>
        <taxon>Bacilli</taxon>
        <taxon>Bacillales</taxon>
        <taxon>Anoxybacillaceae</taxon>
        <taxon>Parageobacillus</taxon>
    </lineage>
</organism>
<feature type="transmembrane region" description="Helical" evidence="1">
    <location>
        <begin position="231"/>
        <end position="249"/>
    </location>
</feature>
<keyword evidence="1" id="KW-0472">Membrane</keyword>
<dbReference type="GO" id="GO:0004175">
    <property type="term" value="F:endopeptidase activity"/>
    <property type="evidence" value="ECO:0007669"/>
    <property type="project" value="UniProtKB-ARBA"/>
</dbReference>
<evidence type="ECO:0000256" key="1">
    <source>
        <dbReference type="SAM" id="Phobius"/>
    </source>
</evidence>
<feature type="transmembrane region" description="Helical" evidence="1">
    <location>
        <begin position="181"/>
        <end position="198"/>
    </location>
</feature>
<dbReference type="GO" id="GO:0080120">
    <property type="term" value="P:CAAX-box protein maturation"/>
    <property type="evidence" value="ECO:0007669"/>
    <property type="project" value="UniProtKB-ARBA"/>
</dbReference>
<keyword evidence="4" id="KW-1185">Reference proteome</keyword>
<gene>
    <name evidence="3" type="ORF">H839_00470</name>
</gene>
<name>A0ABC9VM18_9BACL</name>
<keyword evidence="1" id="KW-0812">Transmembrane</keyword>
<accession>A0ABC9VM18</accession>
<dbReference type="Pfam" id="PF02517">
    <property type="entry name" value="Rce1-like"/>
    <property type="match status" value="1"/>
</dbReference>